<gene>
    <name evidence="4" type="ORF">ABR189_06530</name>
</gene>
<protein>
    <submittedName>
        <fullName evidence="4">FecR family protein</fullName>
    </submittedName>
</protein>
<evidence type="ECO:0000256" key="1">
    <source>
        <dbReference type="SAM" id="Phobius"/>
    </source>
</evidence>
<dbReference type="PANTHER" id="PTHR30273:SF2">
    <property type="entry name" value="PROTEIN FECR"/>
    <property type="match status" value="1"/>
</dbReference>
<keyword evidence="1" id="KW-0812">Transmembrane</keyword>
<keyword evidence="1" id="KW-1133">Transmembrane helix</keyword>
<dbReference type="Gene3D" id="2.60.120.1440">
    <property type="match status" value="1"/>
</dbReference>
<comment type="caution">
    <text evidence="4">The sequence shown here is derived from an EMBL/GenBank/DDBJ whole genome shotgun (WGS) entry which is preliminary data.</text>
</comment>
<dbReference type="RefSeq" id="WP_354659656.1">
    <property type="nucleotide sequence ID" value="NZ_JBEXAC010000001.1"/>
</dbReference>
<dbReference type="InterPro" id="IPR012373">
    <property type="entry name" value="Ferrdict_sens_TM"/>
</dbReference>
<dbReference type="PANTHER" id="PTHR30273">
    <property type="entry name" value="PERIPLASMIC SIGNAL SENSOR AND SIGMA FACTOR ACTIVATOR FECR-RELATED"/>
    <property type="match status" value="1"/>
</dbReference>
<feature type="domain" description="Protein FecR C-terminal" evidence="3">
    <location>
        <begin position="301"/>
        <end position="363"/>
    </location>
</feature>
<dbReference type="Gene3D" id="3.55.50.30">
    <property type="match status" value="1"/>
</dbReference>
<sequence length="369" mass="41119">MMDRRRYIELLKKYLDGTIDRKEHIELFELTAAENVEAPLAQMIEHDFIANQAGGPDLPPDVSAEILERIVASEASTNRLLINPESRYRLLKAITVAAVSITLIMASIFFFTDQFSVKKSTAFEASIPGGNLKKVNHTAAPLEVVLEDGSTVILSPEATLSFPEHFDGDKREVYLTGEAFFDIAKKQDQPFQVYYNNVVTKVLGTSFSIKTNQRTKEVEVSVRTGKVQVSENKYRSSGNIADAGLKSIILVPNQKATYNETRRVFETALADAIYPILDAEDMAQYMKHGKQLDAFLFQQPTSLKEIFARLEAVYGIGIIADNDNIYNCVFTGDVSKQEMLEKLHIICLTIGATYEVNGTKILVKGKGCK</sequence>
<dbReference type="InterPro" id="IPR032508">
    <property type="entry name" value="FecR_C"/>
</dbReference>
<reference evidence="4 5" key="1">
    <citation type="submission" date="2024-06" db="EMBL/GenBank/DDBJ databases">
        <title>Chitinophaga defluvii sp. nov., isolated from municipal sewage.</title>
        <authorList>
            <person name="Zhang L."/>
        </authorList>
    </citation>
    <scope>NUCLEOTIDE SEQUENCE [LARGE SCALE GENOMIC DNA]</scope>
    <source>
        <strain evidence="4 5">H8</strain>
    </source>
</reference>
<evidence type="ECO:0000313" key="5">
    <source>
        <dbReference type="Proteomes" id="UP001549749"/>
    </source>
</evidence>
<accession>A0ABV2T337</accession>
<dbReference type="Pfam" id="PF04773">
    <property type="entry name" value="FecR"/>
    <property type="match status" value="1"/>
</dbReference>
<keyword evidence="5" id="KW-1185">Reference proteome</keyword>
<dbReference type="Pfam" id="PF16344">
    <property type="entry name" value="FecR_C"/>
    <property type="match status" value="1"/>
</dbReference>
<organism evidence="4 5">
    <name type="scientific">Chitinophaga defluvii</name>
    <dbReference type="NCBI Taxonomy" id="3163343"/>
    <lineage>
        <taxon>Bacteria</taxon>
        <taxon>Pseudomonadati</taxon>
        <taxon>Bacteroidota</taxon>
        <taxon>Chitinophagia</taxon>
        <taxon>Chitinophagales</taxon>
        <taxon>Chitinophagaceae</taxon>
        <taxon>Chitinophaga</taxon>
    </lineage>
</organism>
<keyword evidence="1" id="KW-0472">Membrane</keyword>
<feature type="domain" description="FecR protein" evidence="2">
    <location>
        <begin position="142"/>
        <end position="228"/>
    </location>
</feature>
<evidence type="ECO:0000259" key="2">
    <source>
        <dbReference type="Pfam" id="PF04773"/>
    </source>
</evidence>
<dbReference type="InterPro" id="IPR006860">
    <property type="entry name" value="FecR"/>
</dbReference>
<proteinExistence type="predicted"/>
<dbReference type="Proteomes" id="UP001549749">
    <property type="component" value="Unassembled WGS sequence"/>
</dbReference>
<dbReference type="EMBL" id="JBEXAC010000001">
    <property type="protein sequence ID" value="MET6997015.1"/>
    <property type="molecule type" value="Genomic_DNA"/>
</dbReference>
<name>A0ABV2T337_9BACT</name>
<feature type="transmembrane region" description="Helical" evidence="1">
    <location>
        <begin position="90"/>
        <end position="111"/>
    </location>
</feature>
<evidence type="ECO:0000259" key="3">
    <source>
        <dbReference type="Pfam" id="PF16344"/>
    </source>
</evidence>
<evidence type="ECO:0000313" key="4">
    <source>
        <dbReference type="EMBL" id="MET6997015.1"/>
    </source>
</evidence>